<protein>
    <submittedName>
        <fullName evidence="1">Uncharacterized protein</fullName>
    </submittedName>
</protein>
<dbReference type="EMBL" id="KK852791">
    <property type="protein sequence ID" value="KDR16474.1"/>
    <property type="molecule type" value="Genomic_DNA"/>
</dbReference>
<reference evidence="1 2" key="1">
    <citation type="journal article" date="2014" name="Nat. Commun.">
        <title>Molecular traces of alternative social organization in a termite genome.</title>
        <authorList>
            <person name="Terrapon N."/>
            <person name="Li C."/>
            <person name="Robertson H.M."/>
            <person name="Ji L."/>
            <person name="Meng X."/>
            <person name="Booth W."/>
            <person name="Chen Z."/>
            <person name="Childers C.P."/>
            <person name="Glastad K.M."/>
            <person name="Gokhale K."/>
            <person name="Gowin J."/>
            <person name="Gronenberg W."/>
            <person name="Hermansen R.A."/>
            <person name="Hu H."/>
            <person name="Hunt B.G."/>
            <person name="Huylmans A.K."/>
            <person name="Khalil S.M."/>
            <person name="Mitchell R.D."/>
            <person name="Munoz-Torres M.C."/>
            <person name="Mustard J.A."/>
            <person name="Pan H."/>
            <person name="Reese J.T."/>
            <person name="Scharf M.E."/>
            <person name="Sun F."/>
            <person name="Vogel H."/>
            <person name="Xiao J."/>
            <person name="Yang W."/>
            <person name="Yang Z."/>
            <person name="Yang Z."/>
            <person name="Zhou J."/>
            <person name="Zhu J."/>
            <person name="Brent C.S."/>
            <person name="Elsik C.G."/>
            <person name="Goodisman M.A."/>
            <person name="Liberles D.A."/>
            <person name="Roe R.M."/>
            <person name="Vargo E.L."/>
            <person name="Vilcinskas A."/>
            <person name="Wang J."/>
            <person name="Bornberg-Bauer E."/>
            <person name="Korb J."/>
            <person name="Zhang G."/>
            <person name="Liebig J."/>
        </authorList>
    </citation>
    <scope>NUCLEOTIDE SEQUENCE [LARGE SCALE GENOMIC DNA]</scope>
    <source>
        <tissue evidence="1">Whole organism</tissue>
    </source>
</reference>
<dbReference type="InParanoid" id="A0A067R104"/>
<organism evidence="1 2">
    <name type="scientific">Zootermopsis nevadensis</name>
    <name type="common">Dampwood termite</name>
    <dbReference type="NCBI Taxonomy" id="136037"/>
    <lineage>
        <taxon>Eukaryota</taxon>
        <taxon>Metazoa</taxon>
        <taxon>Ecdysozoa</taxon>
        <taxon>Arthropoda</taxon>
        <taxon>Hexapoda</taxon>
        <taxon>Insecta</taxon>
        <taxon>Pterygota</taxon>
        <taxon>Neoptera</taxon>
        <taxon>Polyneoptera</taxon>
        <taxon>Dictyoptera</taxon>
        <taxon>Blattodea</taxon>
        <taxon>Blattoidea</taxon>
        <taxon>Termitoidae</taxon>
        <taxon>Termopsidae</taxon>
        <taxon>Zootermopsis</taxon>
    </lineage>
</organism>
<gene>
    <name evidence="1" type="ORF">L798_08783</name>
</gene>
<name>A0A067R104_ZOONE</name>
<proteinExistence type="predicted"/>
<dbReference type="AlphaFoldDB" id="A0A067R104"/>
<keyword evidence="2" id="KW-1185">Reference proteome</keyword>
<dbReference type="Proteomes" id="UP000027135">
    <property type="component" value="Unassembled WGS sequence"/>
</dbReference>
<evidence type="ECO:0000313" key="2">
    <source>
        <dbReference type="Proteomes" id="UP000027135"/>
    </source>
</evidence>
<evidence type="ECO:0000313" key="1">
    <source>
        <dbReference type="EMBL" id="KDR16474.1"/>
    </source>
</evidence>
<sequence length="90" mass="10108">MSLGFPSEGHSHSNWVTYGYEPGRLFQQADVVWFCSCSFDEDVCVLLGLPACSVSPISVNEGIVLQHVFTSHEPDMPWHRHCILINDETT</sequence>
<accession>A0A067R104</accession>